<dbReference type="Proteomes" id="UP000011518">
    <property type="component" value="Unassembled WGS sequence"/>
</dbReference>
<evidence type="ECO:0000313" key="2">
    <source>
        <dbReference type="Proteomes" id="UP000011518"/>
    </source>
</evidence>
<proteinExistence type="predicted"/>
<evidence type="ECO:0000313" key="1">
    <source>
        <dbReference type="EMBL" id="ELW72502.1"/>
    </source>
</evidence>
<gene>
    <name evidence="1" type="ORF">TREES_T100007073</name>
</gene>
<organism evidence="1 2">
    <name type="scientific">Tupaia chinensis</name>
    <name type="common">Chinese tree shrew</name>
    <name type="synonym">Tupaia belangeri chinensis</name>
    <dbReference type="NCBI Taxonomy" id="246437"/>
    <lineage>
        <taxon>Eukaryota</taxon>
        <taxon>Metazoa</taxon>
        <taxon>Chordata</taxon>
        <taxon>Craniata</taxon>
        <taxon>Vertebrata</taxon>
        <taxon>Euteleostomi</taxon>
        <taxon>Mammalia</taxon>
        <taxon>Eutheria</taxon>
        <taxon>Euarchontoglires</taxon>
        <taxon>Scandentia</taxon>
        <taxon>Tupaiidae</taxon>
        <taxon>Tupaia</taxon>
    </lineage>
</organism>
<reference evidence="2" key="1">
    <citation type="submission" date="2012-07" db="EMBL/GenBank/DDBJ databases">
        <title>Genome of the Chinese tree shrew, a rising model animal genetically related to primates.</title>
        <authorList>
            <person name="Zhang G."/>
            <person name="Fan Y."/>
            <person name="Yao Y."/>
            <person name="Huang Z."/>
        </authorList>
    </citation>
    <scope>NUCLEOTIDE SEQUENCE [LARGE SCALE GENOMIC DNA]</scope>
</reference>
<dbReference type="Gene3D" id="2.40.50.100">
    <property type="match status" value="1"/>
</dbReference>
<dbReference type="AlphaFoldDB" id="L9LFA7"/>
<dbReference type="Pfam" id="PF01597">
    <property type="entry name" value="GCV_H"/>
    <property type="match status" value="1"/>
</dbReference>
<dbReference type="EMBL" id="KB320406">
    <property type="protein sequence ID" value="ELW72502.1"/>
    <property type="molecule type" value="Genomic_DNA"/>
</dbReference>
<reference evidence="2" key="2">
    <citation type="journal article" date="2013" name="Nat. Commun.">
        <title>Genome of the Chinese tree shrew.</title>
        <authorList>
            <person name="Fan Y."/>
            <person name="Huang Z.Y."/>
            <person name="Cao C.C."/>
            <person name="Chen C.S."/>
            <person name="Chen Y.X."/>
            <person name="Fan D.D."/>
            <person name="He J."/>
            <person name="Hou H.L."/>
            <person name="Hu L."/>
            <person name="Hu X.T."/>
            <person name="Jiang X.T."/>
            <person name="Lai R."/>
            <person name="Lang Y.S."/>
            <person name="Liang B."/>
            <person name="Liao S.G."/>
            <person name="Mu D."/>
            <person name="Ma Y.Y."/>
            <person name="Niu Y.Y."/>
            <person name="Sun X.Q."/>
            <person name="Xia J.Q."/>
            <person name="Xiao J."/>
            <person name="Xiong Z.Q."/>
            <person name="Xu L."/>
            <person name="Yang L."/>
            <person name="Zhang Y."/>
            <person name="Zhao W."/>
            <person name="Zhao X.D."/>
            <person name="Zheng Y.T."/>
            <person name="Zhou J.M."/>
            <person name="Zhu Y.B."/>
            <person name="Zhang G.J."/>
            <person name="Wang J."/>
            <person name="Yao Y.G."/>
        </authorList>
    </citation>
    <scope>NUCLEOTIDE SEQUENCE [LARGE SCALE GENOMIC DNA]</scope>
</reference>
<dbReference type="InParanoid" id="L9LFA7"/>
<accession>L9LFA7</accession>
<name>L9LFA7_TUPCH</name>
<keyword evidence="2" id="KW-1185">Reference proteome</keyword>
<sequence length="127" mass="13258">MPNLSLPPRAARSSAATFFCIPSEHGAASGLELEGGGLHPARGLRSPGALPAVALAAQSGNLPDAAYGTRSAVNTKIQGETRMDNNKNDIGTVISSFAQEALGDVAYCRLPEVGTKLNKMRLVLWKV</sequence>
<dbReference type="InterPro" id="IPR033753">
    <property type="entry name" value="GCV_H/Fam206"/>
</dbReference>
<protein>
    <submittedName>
        <fullName evidence="1">Glycine cleavage system H protein, mitochondrial</fullName>
    </submittedName>
</protein>